<organism evidence="1 2">
    <name type="scientific">Escallonia rubra</name>
    <dbReference type="NCBI Taxonomy" id="112253"/>
    <lineage>
        <taxon>Eukaryota</taxon>
        <taxon>Viridiplantae</taxon>
        <taxon>Streptophyta</taxon>
        <taxon>Embryophyta</taxon>
        <taxon>Tracheophyta</taxon>
        <taxon>Spermatophyta</taxon>
        <taxon>Magnoliopsida</taxon>
        <taxon>eudicotyledons</taxon>
        <taxon>Gunneridae</taxon>
        <taxon>Pentapetalae</taxon>
        <taxon>asterids</taxon>
        <taxon>campanulids</taxon>
        <taxon>Escalloniales</taxon>
        <taxon>Escalloniaceae</taxon>
        <taxon>Escallonia</taxon>
    </lineage>
</organism>
<dbReference type="PANTHER" id="PTHR35317">
    <property type="entry name" value="OS04G0629600 PROTEIN"/>
    <property type="match status" value="1"/>
</dbReference>
<keyword evidence="2" id="KW-1185">Reference proteome</keyword>
<dbReference type="Pfam" id="PF14223">
    <property type="entry name" value="Retrotran_gag_2"/>
    <property type="match status" value="1"/>
</dbReference>
<dbReference type="PANTHER" id="PTHR35317:SF28">
    <property type="entry name" value="ZINC FINGER, CCHC-TYPE, RIBONUCLEASE H-LIKE DOMAIN, GAG-PRE-INTEGRASE DOMAIN PROTEIN-RELATED"/>
    <property type="match status" value="1"/>
</dbReference>
<protein>
    <submittedName>
        <fullName evidence="1">Uncharacterized protein</fullName>
    </submittedName>
</protein>
<dbReference type="Proteomes" id="UP001187471">
    <property type="component" value="Unassembled WGS sequence"/>
</dbReference>
<dbReference type="EMBL" id="JAVXUO010002707">
    <property type="protein sequence ID" value="KAK2970495.1"/>
    <property type="molecule type" value="Genomic_DNA"/>
</dbReference>
<comment type="caution">
    <text evidence="1">The sequence shown here is derived from an EMBL/GenBank/DDBJ whole genome shotgun (WGS) entry which is preliminary data.</text>
</comment>
<evidence type="ECO:0000313" key="2">
    <source>
        <dbReference type="Proteomes" id="UP001187471"/>
    </source>
</evidence>
<gene>
    <name evidence="1" type="ORF">RJ640_013567</name>
</gene>
<name>A0AA88R583_9ASTE</name>
<reference evidence="1" key="1">
    <citation type="submission" date="2022-12" db="EMBL/GenBank/DDBJ databases">
        <title>Draft genome assemblies for two species of Escallonia (Escalloniales).</title>
        <authorList>
            <person name="Chanderbali A."/>
            <person name="Dervinis C."/>
            <person name="Anghel I."/>
            <person name="Soltis D."/>
            <person name="Soltis P."/>
            <person name="Zapata F."/>
        </authorList>
    </citation>
    <scope>NUCLEOTIDE SEQUENCE</scope>
    <source>
        <strain evidence="1">UCBG92.1500</strain>
        <tissue evidence="1">Leaf</tissue>
    </source>
</reference>
<evidence type="ECO:0000313" key="1">
    <source>
        <dbReference type="EMBL" id="KAK2970495.1"/>
    </source>
</evidence>
<proteinExistence type="predicted"/>
<dbReference type="AlphaFoldDB" id="A0AA88R583"/>
<accession>A0AA88R583</accession>
<sequence>MSIRQKNDYDPSKATNMDMYTKMAALYRQQINQGTQAEQPATGNQCPREMRKAYSCKEASSSLEDVMLQKIANATTSKNAWEILQTSHGGVEKVKKVRLQTLRGELEALHMKESKLVLDYFSIILAIVNQIKRNGDDVNEARVVEKILCSLDPNFDYIVVAIEESKDVNSMIVDELMGLL</sequence>